<dbReference type="EMBL" id="BGZK01001394">
    <property type="protein sequence ID" value="GBP78970.1"/>
    <property type="molecule type" value="Genomic_DNA"/>
</dbReference>
<comment type="caution">
    <text evidence="1">The sequence shown here is derived from an EMBL/GenBank/DDBJ whole genome shotgun (WGS) entry which is preliminary data.</text>
</comment>
<organism evidence="1 2">
    <name type="scientific">Eumeta variegata</name>
    <name type="common">Bagworm moth</name>
    <name type="synonym">Eumeta japonica</name>
    <dbReference type="NCBI Taxonomy" id="151549"/>
    <lineage>
        <taxon>Eukaryota</taxon>
        <taxon>Metazoa</taxon>
        <taxon>Ecdysozoa</taxon>
        <taxon>Arthropoda</taxon>
        <taxon>Hexapoda</taxon>
        <taxon>Insecta</taxon>
        <taxon>Pterygota</taxon>
        <taxon>Neoptera</taxon>
        <taxon>Endopterygota</taxon>
        <taxon>Lepidoptera</taxon>
        <taxon>Glossata</taxon>
        <taxon>Ditrysia</taxon>
        <taxon>Tineoidea</taxon>
        <taxon>Psychidae</taxon>
        <taxon>Oiketicinae</taxon>
        <taxon>Eumeta</taxon>
    </lineage>
</organism>
<evidence type="ECO:0000313" key="1">
    <source>
        <dbReference type="EMBL" id="GBP78970.1"/>
    </source>
</evidence>
<accession>A0A4C1YUT4</accession>
<dbReference type="Proteomes" id="UP000299102">
    <property type="component" value="Unassembled WGS sequence"/>
</dbReference>
<proteinExistence type="predicted"/>
<keyword evidence="2" id="KW-1185">Reference proteome</keyword>
<reference evidence="1 2" key="1">
    <citation type="journal article" date="2019" name="Commun. Biol.">
        <title>The bagworm genome reveals a unique fibroin gene that provides high tensile strength.</title>
        <authorList>
            <person name="Kono N."/>
            <person name="Nakamura H."/>
            <person name="Ohtoshi R."/>
            <person name="Tomita M."/>
            <person name="Numata K."/>
            <person name="Arakawa K."/>
        </authorList>
    </citation>
    <scope>NUCLEOTIDE SEQUENCE [LARGE SCALE GENOMIC DNA]</scope>
</reference>
<dbReference type="AlphaFoldDB" id="A0A4C1YUT4"/>
<evidence type="ECO:0000313" key="2">
    <source>
        <dbReference type="Proteomes" id="UP000299102"/>
    </source>
</evidence>
<gene>
    <name evidence="1" type="ORF">EVAR_57848_1</name>
</gene>
<sequence>MKNRTGDKFASLAQQVGSLTVIGQYLHLPRSRRRFESQTCIQSGVVTSKLKRRLVVSSNGVMRITPHP</sequence>
<protein>
    <submittedName>
        <fullName evidence="1">Uncharacterized protein</fullName>
    </submittedName>
</protein>
<name>A0A4C1YUT4_EUMVA</name>